<sequence>MSAARSRIILTYGRFDGFTQQHVQFLRRVSALGHELIIGCTTDALAAQIGFPCTYRFEDRRAVLESCRFVSRVIAQTSLGQKRTDIVNYNIATLVSGTDQRGQYDDLQDVAQVLYLARPTPDLPSVHSGFDEKIV</sequence>
<name>A0ABQ5VHW0_9RHOB</name>
<comment type="caution">
    <text evidence="2">The sequence shown here is derived from an EMBL/GenBank/DDBJ whole genome shotgun (WGS) entry which is preliminary data.</text>
</comment>
<proteinExistence type="predicted"/>
<reference evidence="2" key="1">
    <citation type="journal article" date="2014" name="Int. J. Syst. Evol. Microbiol.">
        <title>Complete genome of a new Firmicutes species belonging to the dominant human colonic microbiota ('Ruminococcus bicirculans') reveals two chromosomes and a selective capacity to utilize plant glucans.</title>
        <authorList>
            <consortium name="NISC Comparative Sequencing Program"/>
            <person name="Wegmann U."/>
            <person name="Louis P."/>
            <person name="Goesmann A."/>
            <person name="Henrissat B."/>
            <person name="Duncan S.H."/>
            <person name="Flint H.J."/>
        </authorList>
    </citation>
    <scope>NUCLEOTIDE SEQUENCE</scope>
    <source>
        <strain evidence="2">NBRC 109915</strain>
    </source>
</reference>
<evidence type="ECO:0000313" key="3">
    <source>
        <dbReference type="Proteomes" id="UP001161388"/>
    </source>
</evidence>
<dbReference type="InterPro" id="IPR014729">
    <property type="entry name" value="Rossmann-like_a/b/a_fold"/>
</dbReference>
<dbReference type="SUPFAM" id="SSF52374">
    <property type="entry name" value="Nucleotidylyl transferase"/>
    <property type="match status" value="1"/>
</dbReference>
<evidence type="ECO:0000259" key="1">
    <source>
        <dbReference type="Pfam" id="PF01467"/>
    </source>
</evidence>
<organism evidence="2 3">
    <name type="scientific">Sulfitobacter pacificus</name>
    <dbReference type="NCBI Taxonomy" id="1499314"/>
    <lineage>
        <taxon>Bacteria</taxon>
        <taxon>Pseudomonadati</taxon>
        <taxon>Pseudomonadota</taxon>
        <taxon>Alphaproteobacteria</taxon>
        <taxon>Rhodobacterales</taxon>
        <taxon>Roseobacteraceae</taxon>
        <taxon>Sulfitobacter</taxon>
    </lineage>
</organism>
<dbReference type="EMBL" id="BSNL01000001">
    <property type="protein sequence ID" value="GLQ26667.1"/>
    <property type="molecule type" value="Genomic_DNA"/>
</dbReference>
<accession>A0ABQ5VHW0</accession>
<dbReference type="Pfam" id="PF01467">
    <property type="entry name" value="CTP_transf_like"/>
    <property type="match status" value="1"/>
</dbReference>
<reference evidence="2" key="2">
    <citation type="submission" date="2023-01" db="EMBL/GenBank/DDBJ databases">
        <title>Draft genome sequence of Sulfitobacter pacificus strain NBRC 109915.</title>
        <authorList>
            <person name="Sun Q."/>
            <person name="Mori K."/>
        </authorList>
    </citation>
    <scope>NUCLEOTIDE SEQUENCE</scope>
    <source>
        <strain evidence="2">NBRC 109915</strain>
    </source>
</reference>
<dbReference type="InterPro" id="IPR004821">
    <property type="entry name" value="Cyt_trans-like"/>
</dbReference>
<gene>
    <name evidence="2" type="ORF">GCM10007927_14700</name>
</gene>
<evidence type="ECO:0000313" key="2">
    <source>
        <dbReference type="EMBL" id="GLQ26667.1"/>
    </source>
</evidence>
<dbReference type="NCBIfam" id="TIGR00125">
    <property type="entry name" value="cyt_tran_rel"/>
    <property type="match status" value="1"/>
</dbReference>
<keyword evidence="3" id="KW-1185">Reference proteome</keyword>
<dbReference type="Proteomes" id="UP001161388">
    <property type="component" value="Unassembled WGS sequence"/>
</dbReference>
<protein>
    <recommendedName>
        <fullName evidence="1">Cytidyltransferase-like domain-containing protein</fullName>
    </recommendedName>
</protein>
<dbReference type="Gene3D" id="3.40.50.620">
    <property type="entry name" value="HUPs"/>
    <property type="match status" value="1"/>
</dbReference>
<dbReference type="RefSeq" id="WP_284372055.1">
    <property type="nucleotide sequence ID" value="NZ_BAABWP010000001.1"/>
</dbReference>
<feature type="domain" description="Cytidyltransferase-like" evidence="1">
    <location>
        <begin position="10"/>
        <end position="100"/>
    </location>
</feature>